<dbReference type="RefSeq" id="WP_264730138.1">
    <property type="nucleotide sequence ID" value="NZ_JAPDNR010000001.1"/>
</dbReference>
<dbReference type="Proteomes" id="UP001207742">
    <property type="component" value="Unassembled WGS sequence"/>
</dbReference>
<organism evidence="1 2">
    <name type="scientific">Chitinophaga nivalis</name>
    <dbReference type="NCBI Taxonomy" id="2991709"/>
    <lineage>
        <taxon>Bacteria</taxon>
        <taxon>Pseudomonadati</taxon>
        <taxon>Bacteroidota</taxon>
        <taxon>Chitinophagia</taxon>
        <taxon>Chitinophagales</taxon>
        <taxon>Chitinophagaceae</taxon>
        <taxon>Chitinophaga</taxon>
    </lineage>
</organism>
<evidence type="ECO:0000313" key="2">
    <source>
        <dbReference type="Proteomes" id="UP001207742"/>
    </source>
</evidence>
<keyword evidence="2" id="KW-1185">Reference proteome</keyword>
<sequence length="112" mass="12650">MSSFNTLIVEVSCPDCGEKHEAQIQFKFGNTWQFQYHIGDPIKWGGNDIGNSDLKEVKVYGIIESTICPFCNNSNIAEEYDIFIKENVIISVSQIESTKDYLNGNGEYVSLE</sequence>
<name>A0ABT3IKJ8_9BACT</name>
<protein>
    <submittedName>
        <fullName evidence="1">Uncharacterized protein</fullName>
    </submittedName>
</protein>
<dbReference type="EMBL" id="JAPDNS010000001">
    <property type="protein sequence ID" value="MCW3484485.1"/>
    <property type="molecule type" value="Genomic_DNA"/>
</dbReference>
<comment type="caution">
    <text evidence="1">The sequence shown here is derived from an EMBL/GenBank/DDBJ whole genome shotgun (WGS) entry which is preliminary data.</text>
</comment>
<accession>A0ABT3IKJ8</accession>
<evidence type="ECO:0000313" key="1">
    <source>
        <dbReference type="EMBL" id="MCW3484485.1"/>
    </source>
</evidence>
<proteinExistence type="predicted"/>
<gene>
    <name evidence="1" type="ORF">OL497_11310</name>
</gene>
<reference evidence="1 2" key="1">
    <citation type="submission" date="2022-10" db="EMBL/GenBank/DDBJ databases">
        <title>Chitinophaga nivalis PC15 sp. nov., isolated from Pyeongchang county, South Korea.</title>
        <authorList>
            <person name="Trinh H.N."/>
        </authorList>
    </citation>
    <scope>NUCLEOTIDE SEQUENCE [LARGE SCALE GENOMIC DNA]</scope>
    <source>
        <strain evidence="1 2">PC14</strain>
    </source>
</reference>